<dbReference type="InterPro" id="IPR006016">
    <property type="entry name" value="UspA"/>
</dbReference>
<evidence type="ECO:0000313" key="3">
    <source>
        <dbReference type="EMBL" id="MBM3222769.1"/>
    </source>
</evidence>
<dbReference type="SUPFAM" id="SSF52402">
    <property type="entry name" value="Adenine nucleotide alpha hydrolases-like"/>
    <property type="match status" value="2"/>
</dbReference>
<comment type="caution">
    <text evidence="3">The sequence shown here is derived from an EMBL/GenBank/DDBJ whole genome shotgun (WGS) entry which is preliminary data.</text>
</comment>
<evidence type="ECO:0000313" key="4">
    <source>
        <dbReference type="Proteomes" id="UP000712673"/>
    </source>
</evidence>
<accession>A0A937VX89</accession>
<protein>
    <submittedName>
        <fullName evidence="3">Universal stress protein</fullName>
    </submittedName>
</protein>
<sequence>MYTRILIATGGSPWSDAAAAYAIAMAAHLHAELRILSVLNVSGVYTMPDVMASSDMLMDSIEQQGQDMLAHTTSRAFDAGVPHTAILKWGNVAESILQTAAEEQCDLIVLGSRGLSGFKRLMLGSISNAVAAKAQCPVLIIKQPPMGPFYWRRVLVATGGSPWSDAAVGHAIALAKTQHLDVSMVYVEQRRSRRTESLLGLTSDGKSVLALAEARATEAGVSCEARLVQGEVAPTILHVAEEQGCDAIVLGSRGLTGFKRLMLGSTSNAVAATAPMPVLIVKRFLLS</sequence>
<dbReference type="PANTHER" id="PTHR46268:SF6">
    <property type="entry name" value="UNIVERSAL STRESS PROTEIN UP12"/>
    <property type="match status" value="1"/>
</dbReference>
<evidence type="ECO:0000259" key="2">
    <source>
        <dbReference type="Pfam" id="PF00582"/>
    </source>
</evidence>
<dbReference type="Gene3D" id="3.40.50.620">
    <property type="entry name" value="HUPs"/>
    <property type="match status" value="2"/>
</dbReference>
<reference evidence="3" key="1">
    <citation type="submission" date="2019-03" db="EMBL/GenBank/DDBJ databases">
        <title>Lake Tanganyika Metagenome-Assembled Genomes (MAGs).</title>
        <authorList>
            <person name="Tran P."/>
        </authorList>
    </citation>
    <scope>NUCLEOTIDE SEQUENCE</scope>
    <source>
        <strain evidence="3">K_DeepCast_65m_m2_066</strain>
    </source>
</reference>
<dbReference type="Proteomes" id="UP000712673">
    <property type="component" value="Unassembled WGS sequence"/>
</dbReference>
<dbReference type="Pfam" id="PF00582">
    <property type="entry name" value="Usp"/>
    <property type="match status" value="2"/>
</dbReference>
<dbReference type="EMBL" id="VGLS01000053">
    <property type="protein sequence ID" value="MBM3222769.1"/>
    <property type="molecule type" value="Genomic_DNA"/>
</dbReference>
<dbReference type="PRINTS" id="PR01438">
    <property type="entry name" value="UNVRSLSTRESS"/>
</dbReference>
<evidence type="ECO:0000256" key="1">
    <source>
        <dbReference type="ARBA" id="ARBA00008791"/>
    </source>
</evidence>
<organism evidence="3 4">
    <name type="scientific">Tectimicrobiota bacterium</name>
    <dbReference type="NCBI Taxonomy" id="2528274"/>
    <lineage>
        <taxon>Bacteria</taxon>
        <taxon>Pseudomonadati</taxon>
        <taxon>Nitrospinota/Tectimicrobiota group</taxon>
        <taxon>Candidatus Tectimicrobiota</taxon>
    </lineage>
</organism>
<gene>
    <name evidence="3" type="ORF">FJZ47_03055</name>
</gene>
<comment type="similarity">
    <text evidence="1">Belongs to the universal stress protein A family.</text>
</comment>
<name>A0A937VX89_UNCTE</name>
<feature type="domain" description="UspA" evidence="2">
    <location>
        <begin position="1"/>
        <end position="142"/>
    </location>
</feature>
<dbReference type="InterPro" id="IPR014729">
    <property type="entry name" value="Rossmann-like_a/b/a_fold"/>
</dbReference>
<feature type="domain" description="UspA" evidence="2">
    <location>
        <begin position="152"/>
        <end position="282"/>
    </location>
</feature>
<dbReference type="PANTHER" id="PTHR46268">
    <property type="entry name" value="STRESS RESPONSE PROTEIN NHAX"/>
    <property type="match status" value="1"/>
</dbReference>
<dbReference type="CDD" id="cd00293">
    <property type="entry name" value="USP-like"/>
    <property type="match status" value="2"/>
</dbReference>
<dbReference type="AlphaFoldDB" id="A0A937VX89"/>
<proteinExistence type="inferred from homology"/>
<dbReference type="InterPro" id="IPR006015">
    <property type="entry name" value="Universal_stress_UspA"/>
</dbReference>